<dbReference type="AlphaFoldDB" id="C0QJ22"/>
<dbReference type="CDD" id="cd00077">
    <property type="entry name" value="HDc"/>
    <property type="match status" value="1"/>
</dbReference>
<dbReference type="HOGENOM" id="CLU_116766_0_0_7"/>
<evidence type="ECO:0000313" key="3">
    <source>
        <dbReference type="Proteomes" id="UP000000442"/>
    </source>
</evidence>
<keyword evidence="3" id="KW-1185">Reference proteome</keyword>
<dbReference type="EMBL" id="CP001087">
    <property type="protein sequence ID" value="ACN13812.1"/>
    <property type="molecule type" value="Genomic_DNA"/>
</dbReference>
<dbReference type="InterPro" id="IPR006674">
    <property type="entry name" value="HD_domain"/>
</dbReference>
<dbReference type="eggNOG" id="COG1418">
    <property type="taxonomic scope" value="Bacteria"/>
</dbReference>
<dbReference type="SMART" id="SM00471">
    <property type="entry name" value="HDc"/>
    <property type="match status" value="1"/>
</dbReference>
<protein>
    <submittedName>
        <fullName evidence="2">Hydrolase, HD superfamily protein</fullName>
    </submittedName>
</protein>
<gene>
    <name evidence="2" type="ordered locus">HRM2_06980</name>
</gene>
<sequence length="180" mass="20136">MQIPEPLKCMELLETSPFADDRIVRHCVRVARTADKICSLLDQTPSRLNVDLVNAGALLHDIARKQPNHAVRGGKILEDLGFPEVADIVAVHMDLTSDSDGPVTESEIVYFADKLTVNDGFCLDVEERFNKKLIRFSADPEAVQAIGHRLETFCIIRAKLSRILKQDIMVVLNDLSVETR</sequence>
<reference evidence="2 3" key="1">
    <citation type="journal article" date="2009" name="Environ. Microbiol.">
        <title>Genome sequence of Desulfobacterium autotrophicum HRM2, a marine sulfate reducer oxidizing organic carbon completely to carbon dioxide.</title>
        <authorList>
            <person name="Strittmatter A.W."/>
            <person name="Liesegang H."/>
            <person name="Rabus R."/>
            <person name="Decker I."/>
            <person name="Amann J."/>
            <person name="Andres S."/>
            <person name="Henne A."/>
            <person name="Fricke W.F."/>
            <person name="Martinez-Arias R."/>
            <person name="Bartels D."/>
            <person name="Goesmann A."/>
            <person name="Krause L."/>
            <person name="Puehler A."/>
            <person name="Klenk H.P."/>
            <person name="Richter M."/>
            <person name="Schuler M."/>
            <person name="Gloeckner F.O."/>
            <person name="Meyerdierks A."/>
            <person name="Gottschalk G."/>
            <person name="Amann R."/>
        </authorList>
    </citation>
    <scope>NUCLEOTIDE SEQUENCE [LARGE SCALE GENOMIC DNA]</scope>
    <source>
        <strain evidence="3">ATCC 43914 / DSM 3382 / HRM2</strain>
    </source>
</reference>
<dbReference type="Proteomes" id="UP000000442">
    <property type="component" value="Chromosome"/>
</dbReference>
<feature type="domain" description="HD/PDEase" evidence="1">
    <location>
        <begin position="19"/>
        <end position="127"/>
    </location>
</feature>
<keyword evidence="2" id="KW-0378">Hydrolase</keyword>
<dbReference type="InterPro" id="IPR006675">
    <property type="entry name" value="HDIG_dom"/>
</dbReference>
<dbReference type="Gene3D" id="1.10.3210.10">
    <property type="entry name" value="Hypothetical protein af1432"/>
    <property type="match status" value="1"/>
</dbReference>
<dbReference type="SUPFAM" id="SSF109604">
    <property type="entry name" value="HD-domain/PDEase-like"/>
    <property type="match status" value="1"/>
</dbReference>
<dbReference type="Pfam" id="PF01966">
    <property type="entry name" value="HD"/>
    <property type="match status" value="1"/>
</dbReference>
<name>C0QJ22_DESAH</name>
<dbReference type="InterPro" id="IPR003607">
    <property type="entry name" value="HD/PDEase_dom"/>
</dbReference>
<dbReference type="NCBIfam" id="TIGR00277">
    <property type="entry name" value="HDIG"/>
    <property type="match status" value="1"/>
</dbReference>
<dbReference type="GO" id="GO:0016787">
    <property type="term" value="F:hydrolase activity"/>
    <property type="evidence" value="ECO:0007669"/>
    <property type="project" value="UniProtKB-KW"/>
</dbReference>
<dbReference type="KEGG" id="dat:HRM2_06980"/>
<dbReference type="STRING" id="177437.HRM2_06980"/>
<organism evidence="2 3">
    <name type="scientific">Desulforapulum autotrophicum (strain ATCC 43914 / DSM 3382 / VKM B-1955 / HRM2)</name>
    <name type="common">Desulfobacterium autotrophicum</name>
    <dbReference type="NCBI Taxonomy" id="177437"/>
    <lineage>
        <taxon>Bacteria</taxon>
        <taxon>Pseudomonadati</taxon>
        <taxon>Thermodesulfobacteriota</taxon>
        <taxon>Desulfobacteria</taxon>
        <taxon>Desulfobacterales</taxon>
        <taxon>Desulfobacteraceae</taxon>
        <taxon>Desulforapulum</taxon>
    </lineage>
</organism>
<proteinExistence type="predicted"/>
<evidence type="ECO:0000259" key="1">
    <source>
        <dbReference type="SMART" id="SM00471"/>
    </source>
</evidence>
<evidence type="ECO:0000313" key="2">
    <source>
        <dbReference type="EMBL" id="ACN13812.1"/>
    </source>
</evidence>
<accession>C0QJ22</accession>
<dbReference type="RefSeq" id="WP_012663060.1">
    <property type="nucleotide sequence ID" value="NC_012108.1"/>
</dbReference>
<dbReference type="OrthoDB" id="5431498at2"/>